<protein>
    <recommendedName>
        <fullName evidence="1">Protein kinase domain-containing protein</fullName>
    </recommendedName>
</protein>
<dbReference type="Gene3D" id="1.10.510.10">
    <property type="entry name" value="Transferase(Phosphotransferase) domain 1"/>
    <property type="match status" value="1"/>
</dbReference>
<feature type="domain" description="Protein kinase" evidence="1">
    <location>
        <begin position="547"/>
        <end position="755"/>
    </location>
</feature>
<dbReference type="InterPro" id="IPR011009">
    <property type="entry name" value="Kinase-like_dom_sf"/>
</dbReference>
<accession>K0KN38</accession>
<keyword evidence="3" id="KW-1185">Reference proteome</keyword>
<dbReference type="SUPFAM" id="SSF56112">
    <property type="entry name" value="Protein kinase-like (PK-like)"/>
    <property type="match status" value="1"/>
</dbReference>
<dbReference type="Proteomes" id="UP000009328">
    <property type="component" value="Unassembled WGS sequence"/>
</dbReference>
<dbReference type="STRING" id="1206466.K0KN38"/>
<evidence type="ECO:0000313" key="3">
    <source>
        <dbReference type="Proteomes" id="UP000009328"/>
    </source>
</evidence>
<dbReference type="PROSITE" id="PS00108">
    <property type="entry name" value="PROTEIN_KINASE_ST"/>
    <property type="match status" value="1"/>
</dbReference>
<dbReference type="GO" id="GO:0004672">
    <property type="term" value="F:protein kinase activity"/>
    <property type="evidence" value="ECO:0007669"/>
    <property type="project" value="InterPro"/>
</dbReference>
<dbReference type="EMBL" id="CAIF01000085">
    <property type="protein sequence ID" value="CCH43622.1"/>
    <property type="molecule type" value="Genomic_DNA"/>
</dbReference>
<name>K0KN38_WICCF</name>
<dbReference type="HOGENOM" id="CLU_011974_0_0_1"/>
<sequence length="755" mass="88195">MVNAYTGYNYDFHDDSILFEDTIDNLNEYLPQSLNEFNLQDLFRIRQQERLKTEYEYYLDVNNRKELYDGELPSLFDDESHGPNTKITKRLKLKKDERPNYFNNLWKIYYAAQIVNDWISSDVPMTAGGDEILNKKTDAGSIFSDAFKCIHFGSIDEINDDEFARNIYELELFIEYSLNKMDGGSAECVLRPLLNTFSRLRIHNLGANKVNPSLERQDSEFIRKDASYEFTVKPMIYFVSQLLLVHDEYDVGYRSIDITKKTRPSVIWESLSSNGEPYPRSLRNEEMFHLFKPDFLITLIHPNDTIIPVCGIDMECHELSGIIESNKIDNFTKLSKIFREVAPFQIFNKFSSYIISDFNMSLYFEYPLGDGKWWSNDEDEVHITGAPVKFKIFNNSGTTPADRIPLQLLLMLKIYDTIRRVLPMDTWLKDSNGEDILHEGSYRLLDQGWNEKVFNPFTISQFRYGFKRKIAVDKLGMIPVEATRSPPGNVTEEKGNATKRLKTGKKNSDSTKLFPINTSLKISNYRLLTEYSNSRGIKLVIEGVDIFKSNTNISNKVFFKMFDVANLKYLHSYVNIVGMPYYEEEFQGFTDSEIAVLFSLEYDFKDFEYIIESLKESYIKEITTLKRIKEWNSTHDKKEQINSPKLLHYGWTYLELLSKGQVEYSYWGPFICTEYLDFIKDNEYKDNPERTKNLSNQIEILSKAGITHNDVKKDNVCFDESDQAYLVDFGQSIVDGNKYLENYDLERINPNEKCL</sequence>
<dbReference type="GO" id="GO:0005524">
    <property type="term" value="F:ATP binding"/>
    <property type="evidence" value="ECO:0007669"/>
    <property type="project" value="InterPro"/>
</dbReference>
<evidence type="ECO:0000259" key="1">
    <source>
        <dbReference type="PROSITE" id="PS50011"/>
    </source>
</evidence>
<dbReference type="PROSITE" id="PS50011">
    <property type="entry name" value="PROTEIN_KINASE_DOM"/>
    <property type="match status" value="1"/>
</dbReference>
<dbReference type="InterPro" id="IPR000719">
    <property type="entry name" value="Prot_kinase_dom"/>
</dbReference>
<dbReference type="eggNOG" id="ENOG502S1IW">
    <property type="taxonomic scope" value="Eukaryota"/>
</dbReference>
<gene>
    <name evidence="2" type="ORF">BN7_3175</name>
</gene>
<proteinExistence type="predicted"/>
<reference evidence="2 3" key="1">
    <citation type="journal article" date="2012" name="Eukaryot. Cell">
        <title>Draft genome sequence of Wickerhamomyces ciferrii NRRL Y-1031 F-60-10.</title>
        <authorList>
            <person name="Schneider J."/>
            <person name="Andrea H."/>
            <person name="Blom J."/>
            <person name="Jaenicke S."/>
            <person name="Ruckert C."/>
            <person name="Schorsch C."/>
            <person name="Szczepanowski R."/>
            <person name="Farwick M."/>
            <person name="Goesmann A."/>
            <person name="Puhler A."/>
            <person name="Schaffer S."/>
            <person name="Tauch A."/>
            <person name="Kohler T."/>
            <person name="Brinkrolf K."/>
        </authorList>
    </citation>
    <scope>NUCLEOTIDE SEQUENCE [LARGE SCALE GENOMIC DNA]</scope>
    <source>
        <strain evidence="3">ATCC 14091 / BCRC 22168 / CBS 111 / JCM 3599 / NBRC 0793 / NRRL Y-1031 F-60-10</strain>
    </source>
</reference>
<comment type="caution">
    <text evidence="2">The sequence shown here is derived from an EMBL/GenBank/DDBJ whole genome shotgun (WGS) entry which is preliminary data.</text>
</comment>
<evidence type="ECO:0000313" key="2">
    <source>
        <dbReference type="EMBL" id="CCH43622.1"/>
    </source>
</evidence>
<dbReference type="InterPro" id="IPR008271">
    <property type="entry name" value="Ser/Thr_kinase_AS"/>
</dbReference>
<dbReference type="AlphaFoldDB" id="K0KN38"/>
<dbReference type="InParanoid" id="K0KN38"/>
<organism evidence="2 3">
    <name type="scientific">Wickerhamomyces ciferrii (strain ATCC 14091 / BCRC 22168 / CBS 111 / JCM 3599 / NBRC 0793 / NRRL Y-1031 F-60-10)</name>
    <name type="common">Yeast</name>
    <name type="synonym">Pichia ciferrii</name>
    <dbReference type="NCBI Taxonomy" id="1206466"/>
    <lineage>
        <taxon>Eukaryota</taxon>
        <taxon>Fungi</taxon>
        <taxon>Dikarya</taxon>
        <taxon>Ascomycota</taxon>
        <taxon>Saccharomycotina</taxon>
        <taxon>Saccharomycetes</taxon>
        <taxon>Phaffomycetales</taxon>
        <taxon>Wickerhamomycetaceae</taxon>
        <taxon>Wickerhamomyces</taxon>
    </lineage>
</organism>